<dbReference type="InterPro" id="IPR052989">
    <property type="entry name" value="Mg-chelatase_DI-like"/>
</dbReference>
<evidence type="ECO:0000313" key="3">
    <source>
        <dbReference type="EMBL" id="MEY2249532.1"/>
    </source>
</evidence>
<dbReference type="InterPro" id="IPR041628">
    <property type="entry name" value="ChlI/MoxR_AAA_lid"/>
</dbReference>
<keyword evidence="3" id="KW-0067">ATP-binding</keyword>
<dbReference type="Proteomes" id="UP001562178">
    <property type="component" value="Unassembled WGS sequence"/>
</dbReference>
<name>A0ABV4AWF2_9BURK</name>
<dbReference type="CDD" id="cd00009">
    <property type="entry name" value="AAA"/>
    <property type="match status" value="1"/>
</dbReference>
<keyword evidence="4" id="KW-1185">Reference proteome</keyword>
<dbReference type="Gene3D" id="3.40.50.300">
    <property type="entry name" value="P-loop containing nucleotide triphosphate hydrolases"/>
    <property type="match status" value="2"/>
</dbReference>
<dbReference type="InterPro" id="IPR027417">
    <property type="entry name" value="P-loop_NTPase"/>
</dbReference>
<protein>
    <submittedName>
        <fullName evidence="3">ATP-binding protein</fullName>
    </submittedName>
</protein>
<dbReference type="EMBL" id="JBGBDC010000001">
    <property type="protein sequence ID" value="MEY2249532.1"/>
    <property type="molecule type" value="Genomic_DNA"/>
</dbReference>
<dbReference type="SMART" id="SM00382">
    <property type="entry name" value="AAA"/>
    <property type="match status" value="1"/>
</dbReference>
<dbReference type="InterPro" id="IPR003593">
    <property type="entry name" value="AAA+_ATPase"/>
</dbReference>
<dbReference type="SUPFAM" id="SSF52540">
    <property type="entry name" value="P-loop containing nucleoside triphosphate hydrolases"/>
    <property type="match status" value="1"/>
</dbReference>
<sequence>MSAPTDLHFPFSAIEGQAALQQALLLLAVDPQLGGVLVEGPRGTAKSTSARALAELLPSGHFVNLPLGTTEEQLQGALDLEAALQSSAVQFRPGLLAQAHQGILYVDEVNLLPDGLVDLLLDVSASGTNRIERDGVSHQHAARIALIGTMNPEEGQLRPQLLDRFGLFVRLPNVPDVDTRKRIVRARMAFDADPAQFCAQHAQAQAQLREQIAAARTQLPQVVWPDAVFDAVAQRCQQSGAEGVRADLVMLRAARAQAALAGHDQVSLADVQAVAELALAHRRSADAAQPPSPSGQANDPNDQPAQQQPQPQPQRQQPNQAPASNTEAASSSNNAHHSQPDGWGGMAAPRHTGIEPVKALRPFTAKKA</sequence>
<organism evidence="3 4">
    <name type="scientific">Comamonas sediminis</name>
    <dbReference type="NCBI Taxonomy" id="1783360"/>
    <lineage>
        <taxon>Bacteria</taxon>
        <taxon>Pseudomonadati</taxon>
        <taxon>Pseudomonadota</taxon>
        <taxon>Betaproteobacteria</taxon>
        <taxon>Burkholderiales</taxon>
        <taxon>Comamonadaceae</taxon>
        <taxon>Comamonas</taxon>
    </lineage>
</organism>
<evidence type="ECO:0000259" key="2">
    <source>
        <dbReference type="SMART" id="SM00382"/>
    </source>
</evidence>
<dbReference type="Pfam" id="PF07728">
    <property type="entry name" value="AAA_5"/>
    <property type="match status" value="1"/>
</dbReference>
<proteinExistence type="predicted"/>
<evidence type="ECO:0000256" key="1">
    <source>
        <dbReference type="SAM" id="MobiDB-lite"/>
    </source>
</evidence>
<feature type="compositionally biased region" description="Low complexity" evidence="1">
    <location>
        <begin position="296"/>
        <end position="337"/>
    </location>
</feature>
<dbReference type="InterPro" id="IPR011704">
    <property type="entry name" value="ATPase_dyneun-rel_AAA"/>
</dbReference>
<dbReference type="GO" id="GO:0005524">
    <property type="term" value="F:ATP binding"/>
    <property type="evidence" value="ECO:0007669"/>
    <property type="project" value="UniProtKB-KW"/>
</dbReference>
<accession>A0ABV4AWF2</accession>
<feature type="domain" description="AAA+ ATPase" evidence="2">
    <location>
        <begin position="32"/>
        <end position="173"/>
    </location>
</feature>
<reference evidence="3 4" key="1">
    <citation type="journal article" date="2016" name="Int. J. Syst. Evol. Microbiol.">
        <title>Description of Comamonas sediminis sp. nov., isolated from lagoon sediments.</title>
        <authorList>
            <person name="Subhash Y."/>
            <person name="Bang J.J."/>
            <person name="You T.H."/>
            <person name="Lee S.S."/>
        </authorList>
    </citation>
    <scope>NUCLEOTIDE SEQUENCE [LARGE SCALE GENOMIC DNA]</scope>
    <source>
        <strain evidence="3 4">JCM 31169</strain>
    </source>
</reference>
<evidence type="ECO:0000313" key="4">
    <source>
        <dbReference type="Proteomes" id="UP001562178"/>
    </source>
</evidence>
<dbReference type="Pfam" id="PF17863">
    <property type="entry name" value="AAA_lid_2"/>
    <property type="match status" value="1"/>
</dbReference>
<feature type="region of interest" description="Disordered" evidence="1">
    <location>
        <begin position="282"/>
        <end position="368"/>
    </location>
</feature>
<dbReference type="Gene3D" id="1.10.8.80">
    <property type="entry name" value="Magnesium chelatase subunit I, C-Terminal domain"/>
    <property type="match status" value="1"/>
</dbReference>
<dbReference type="PANTHER" id="PTHR35023:SF1">
    <property type="entry name" value="MG-PROTOPORPHYRIN IX CHELATASE"/>
    <property type="match status" value="1"/>
</dbReference>
<comment type="caution">
    <text evidence="3">The sequence shown here is derived from an EMBL/GenBank/DDBJ whole genome shotgun (WGS) entry which is preliminary data.</text>
</comment>
<dbReference type="PANTHER" id="PTHR35023">
    <property type="entry name" value="CHELATASE-RELATED"/>
    <property type="match status" value="1"/>
</dbReference>
<gene>
    <name evidence="3" type="ORF">AB7A72_00815</name>
</gene>
<dbReference type="RefSeq" id="WP_369458709.1">
    <property type="nucleotide sequence ID" value="NZ_JBGBDC010000001.1"/>
</dbReference>
<keyword evidence="3" id="KW-0547">Nucleotide-binding</keyword>